<sequence length="369" mass="38878">MRQKLAAGFVLLGCAILPSVALAQPAGTDKEDFLYYVRKDDTLGDLASTYLLDVGRWKALAEFNRIADEFRLPIGKQLRIPLSWIPRLPATAVLEYVQGTVLVNGAPASNGQALASGQRLETTAGSAAAIRLPDGGFVALPEDSQLNVELLQQFAGTGLIDSVVALEQGDLETEVSPQHEGVGRFEVRTPVTITGVRGTRFRVRVDESGTINEVLDGQVQLASGPSTTQADTSRRVAAGYGTRVSADGSSHPIVALPAAPAILSSQPEGGQWTVDFAPVPGAVSYLVQYSHDAQGSQIIERQTLAAPPLQARLTEPRYYASIIAVDAQGLRSPASRAVALTGFNNALISSDGAPVLSGTGAVVVLQVYH</sequence>
<reference evidence="3 4" key="1">
    <citation type="submission" date="2015-04" db="EMBL/GenBank/DDBJ databases">
        <title>Genome sequence of Kerstersia gyiorum CG1.</title>
        <authorList>
            <person name="Greninger A.L."/>
            <person name="Kozyreva V."/>
            <person name="Chaturvedi V."/>
        </authorList>
    </citation>
    <scope>NUCLEOTIDE SEQUENCE [LARGE SCALE GENOMIC DNA]</scope>
    <source>
        <strain evidence="3 4">CG1</strain>
    </source>
</reference>
<organism evidence="3 4">
    <name type="scientific">Kerstersia gyiorum</name>
    <dbReference type="NCBI Taxonomy" id="206506"/>
    <lineage>
        <taxon>Bacteria</taxon>
        <taxon>Pseudomonadati</taxon>
        <taxon>Pseudomonadota</taxon>
        <taxon>Betaproteobacteria</taxon>
        <taxon>Burkholderiales</taxon>
        <taxon>Alcaligenaceae</taxon>
        <taxon>Kerstersia</taxon>
    </lineage>
</organism>
<dbReference type="Gene3D" id="3.10.350.10">
    <property type="entry name" value="LysM domain"/>
    <property type="match status" value="1"/>
</dbReference>
<dbReference type="InterPro" id="IPR018392">
    <property type="entry name" value="LysM"/>
</dbReference>
<evidence type="ECO:0000313" key="3">
    <source>
        <dbReference type="EMBL" id="KKO72764.1"/>
    </source>
</evidence>
<dbReference type="PANTHER" id="PTHR38731">
    <property type="entry name" value="LIPL45-RELATED LIPOPROTEIN-RELATED"/>
    <property type="match status" value="1"/>
</dbReference>
<dbReference type="Proteomes" id="UP000078084">
    <property type="component" value="Unassembled WGS sequence"/>
</dbReference>
<evidence type="ECO:0000313" key="4">
    <source>
        <dbReference type="Proteomes" id="UP000078084"/>
    </source>
</evidence>
<protein>
    <recommendedName>
        <fullName evidence="2">LysM domain-containing protein</fullName>
    </recommendedName>
</protein>
<gene>
    <name evidence="3" type="ORF">AAV32_06085</name>
</gene>
<dbReference type="AlphaFoldDB" id="A0A171KV47"/>
<evidence type="ECO:0000256" key="1">
    <source>
        <dbReference type="SAM" id="SignalP"/>
    </source>
</evidence>
<evidence type="ECO:0000259" key="2">
    <source>
        <dbReference type="SMART" id="SM00257"/>
    </source>
</evidence>
<dbReference type="SMART" id="SM00257">
    <property type="entry name" value="LysM"/>
    <property type="match status" value="1"/>
</dbReference>
<keyword evidence="1" id="KW-0732">Signal</keyword>
<dbReference type="InterPro" id="IPR006860">
    <property type="entry name" value="FecR"/>
</dbReference>
<feature type="chain" id="PRO_5007908780" description="LysM domain-containing protein" evidence="1">
    <location>
        <begin position="24"/>
        <end position="369"/>
    </location>
</feature>
<comment type="caution">
    <text evidence="3">The sequence shown here is derived from an EMBL/GenBank/DDBJ whole genome shotgun (WGS) entry which is preliminary data.</text>
</comment>
<dbReference type="Gene3D" id="2.60.120.1440">
    <property type="match status" value="1"/>
</dbReference>
<feature type="signal peptide" evidence="1">
    <location>
        <begin position="1"/>
        <end position="23"/>
    </location>
</feature>
<proteinExistence type="predicted"/>
<dbReference type="InterPro" id="IPR036779">
    <property type="entry name" value="LysM_dom_sf"/>
</dbReference>
<dbReference type="Pfam" id="PF01476">
    <property type="entry name" value="LysM"/>
    <property type="match status" value="1"/>
</dbReference>
<dbReference type="EMBL" id="LBNE01000002">
    <property type="protein sequence ID" value="KKO72764.1"/>
    <property type="molecule type" value="Genomic_DNA"/>
</dbReference>
<keyword evidence="4" id="KW-1185">Reference proteome</keyword>
<dbReference type="STRING" id="206506.AAV32_06085"/>
<name>A0A171KV47_9BURK</name>
<dbReference type="Pfam" id="PF04773">
    <property type="entry name" value="FecR"/>
    <property type="match status" value="1"/>
</dbReference>
<accession>A0A171KV47</accession>
<feature type="domain" description="LysM" evidence="2">
    <location>
        <begin position="34"/>
        <end position="81"/>
    </location>
</feature>